<name>A0A4C1URV7_EUMVA</name>
<proteinExistence type="predicted"/>
<dbReference type="EMBL" id="BGZK01000210">
    <property type="protein sequence ID" value="GBP28706.1"/>
    <property type="molecule type" value="Genomic_DNA"/>
</dbReference>
<reference evidence="1 2" key="1">
    <citation type="journal article" date="2019" name="Commun. Biol.">
        <title>The bagworm genome reveals a unique fibroin gene that provides high tensile strength.</title>
        <authorList>
            <person name="Kono N."/>
            <person name="Nakamura H."/>
            <person name="Ohtoshi R."/>
            <person name="Tomita M."/>
            <person name="Numata K."/>
            <person name="Arakawa K."/>
        </authorList>
    </citation>
    <scope>NUCLEOTIDE SEQUENCE [LARGE SCALE GENOMIC DNA]</scope>
</reference>
<protein>
    <submittedName>
        <fullName evidence="1">Uncharacterized protein</fullName>
    </submittedName>
</protein>
<accession>A0A4C1URV7</accession>
<sequence>MIYLNAQASKRNASSQQAIPCDDKIDMYFAYRTIFPMASKSTSSTALTSICRPSPAFVTTTTYKSSDTRRQSVTRQPAGTYGLSITSRMKIKRIVPSAAPLQMSFF</sequence>
<organism evidence="1 2">
    <name type="scientific">Eumeta variegata</name>
    <name type="common">Bagworm moth</name>
    <name type="synonym">Eumeta japonica</name>
    <dbReference type="NCBI Taxonomy" id="151549"/>
    <lineage>
        <taxon>Eukaryota</taxon>
        <taxon>Metazoa</taxon>
        <taxon>Ecdysozoa</taxon>
        <taxon>Arthropoda</taxon>
        <taxon>Hexapoda</taxon>
        <taxon>Insecta</taxon>
        <taxon>Pterygota</taxon>
        <taxon>Neoptera</taxon>
        <taxon>Endopterygota</taxon>
        <taxon>Lepidoptera</taxon>
        <taxon>Glossata</taxon>
        <taxon>Ditrysia</taxon>
        <taxon>Tineoidea</taxon>
        <taxon>Psychidae</taxon>
        <taxon>Oiketicinae</taxon>
        <taxon>Eumeta</taxon>
    </lineage>
</organism>
<evidence type="ECO:0000313" key="1">
    <source>
        <dbReference type="EMBL" id="GBP28706.1"/>
    </source>
</evidence>
<keyword evidence="2" id="KW-1185">Reference proteome</keyword>
<gene>
    <name evidence="1" type="ORF">EVAR_19747_1</name>
</gene>
<dbReference type="AlphaFoldDB" id="A0A4C1URV7"/>
<comment type="caution">
    <text evidence="1">The sequence shown here is derived from an EMBL/GenBank/DDBJ whole genome shotgun (WGS) entry which is preliminary data.</text>
</comment>
<evidence type="ECO:0000313" key="2">
    <source>
        <dbReference type="Proteomes" id="UP000299102"/>
    </source>
</evidence>
<dbReference type="Proteomes" id="UP000299102">
    <property type="component" value="Unassembled WGS sequence"/>
</dbReference>